<accession>A0A1E5US55</accession>
<gene>
    <name evidence="7" type="ORF">BAE44_0023328</name>
</gene>
<dbReference type="GO" id="GO:0032580">
    <property type="term" value="C:Golgi cisterna membrane"/>
    <property type="evidence" value="ECO:0007669"/>
    <property type="project" value="UniProtKB-SubCell"/>
</dbReference>
<evidence type="ECO:0000313" key="7">
    <source>
        <dbReference type="EMBL" id="OEL15654.1"/>
    </source>
</evidence>
<dbReference type="Proteomes" id="UP000095767">
    <property type="component" value="Unassembled WGS sequence"/>
</dbReference>
<dbReference type="GO" id="GO:0071555">
    <property type="term" value="P:cell wall organization"/>
    <property type="evidence" value="ECO:0007669"/>
    <property type="project" value="UniProtKB-UniRule"/>
</dbReference>
<dbReference type="STRING" id="888268.A0A1E5US55"/>
<dbReference type="GO" id="GO:0009969">
    <property type="term" value="P:xyloglucan biosynthetic process"/>
    <property type="evidence" value="ECO:0007669"/>
    <property type="project" value="TreeGrafter"/>
</dbReference>
<keyword evidence="2 6" id="KW-0328">Glycosyltransferase</keyword>
<dbReference type="GO" id="GO:0042546">
    <property type="term" value="P:cell wall biogenesis"/>
    <property type="evidence" value="ECO:0007669"/>
    <property type="project" value="InterPro"/>
</dbReference>
<dbReference type="PANTHER" id="PTHR31889">
    <property type="entry name" value="FUCOSYLTRANSFERASE 2-RELATED"/>
    <property type="match status" value="1"/>
</dbReference>
<dbReference type="EC" id="2.4.1.-" evidence="6"/>
<comment type="caution">
    <text evidence="7">The sequence shown here is derived from an EMBL/GenBank/DDBJ whole genome shotgun (WGS) entry which is preliminary data.</text>
</comment>
<evidence type="ECO:0000256" key="5">
    <source>
        <dbReference type="ARBA" id="ARBA00023316"/>
    </source>
</evidence>
<sequence>MLGDPACGESHACWHVRTPPSRDYLDNLFCEPFPGSTWILPQRDFPVRRKLTIDTAQSLGNTLSRGEALGGAPWLYLHLVHNYHVEDRRFFCDDVQAELRRVPWFVFHADNYFVPGLFQVRNFKWAPISIDEFYGQILRCTHRENILPGVVVPRANITVVGSGGQAAKCKAVVVVSLHGEYSERLRDMYHENCAASGEAVTVFQLMHLGEQHFGDRQQNHKALAEMVLLSFSDVLVTTAVSTFGYVSQGLRPWVLTRPNHGKAPQTACRLAPSIEPCFHTPPNYDCQAKAGGDSGRMVQHTRHCEDFEQGVQLLES</sequence>
<keyword evidence="4" id="KW-0325">Glycoprotein</keyword>
<evidence type="ECO:0000256" key="6">
    <source>
        <dbReference type="RuleBase" id="RU367004"/>
    </source>
</evidence>
<evidence type="ECO:0000256" key="3">
    <source>
        <dbReference type="ARBA" id="ARBA00022679"/>
    </source>
</evidence>
<evidence type="ECO:0000256" key="2">
    <source>
        <dbReference type="ARBA" id="ARBA00022676"/>
    </source>
</evidence>
<comment type="similarity">
    <text evidence="1 6">Belongs to the glycosyltransferase 37 family.</text>
</comment>
<reference evidence="7 8" key="1">
    <citation type="submission" date="2016-09" db="EMBL/GenBank/DDBJ databases">
        <title>The draft genome of Dichanthelium oligosanthes: A C3 panicoid grass species.</title>
        <authorList>
            <person name="Studer A.J."/>
            <person name="Schnable J.C."/>
            <person name="Brutnell T.P."/>
        </authorList>
    </citation>
    <scope>NUCLEOTIDE SEQUENCE [LARGE SCALE GENOMIC DNA]</scope>
    <source>
        <strain evidence="8">cv. Kellogg 1175</strain>
        <tissue evidence="7">Leaf</tissue>
    </source>
</reference>
<keyword evidence="6" id="KW-0333">Golgi apparatus</keyword>
<dbReference type="OrthoDB" id="428346at2759"/>
<comment type="function">
    <text evidence="6">May be involved in cell wall biosynthesis.</text>
</comment>
<dbReference type="GO" id="GO:0008107">
    <property type="term" value="F:galactoside 2-alpha-L-fucosyltransferase activity"/>
    <property type="evidence" value="ECO:0007669"/>
    <property type="project" value="InterPro"/>
</dbReference>
<keyword evidence="3 6" id="KW-0808">Transferase</keyword>
<evidence type="ECO:0000313" key="8">
    <source>
        <dbReference type="Proteomes" id="UP000095767"/>
    </source>
</evidence>
<protein>
    <recommendedName>
        <fullName evidence="6">Fucosyltransferase</fullName>
        <ecNumber evidence="6">2.4.1.-</ecNumber>
    </recommendedName>
</protein>
<evidence type="ECO:0000256" key="4">
    <source>
        <dbReference type="ARBA" id="ARBA00023180"/>
    </source>
</evidence>
<dbReference type="AlphaFoldDB" id="A0A1E5US55"/>
<organism evidence="7 8">
    <name type="scientific">Dichanthelium oligosanthes</name>
    <dbReference type="NCBI Taxonomy" id="888268"/>
    <lineage>
        <taxon>Eukaryota</taxon>
        <taxon>Viridiplantae</taxon>
        <taxon>Streptophyta</taxon>
        <taxon>Embryophyta</taxon>
        <taxon>Tracheophyta</taxon>
        <taxon>Spermatophyta</taxon>
        <taxon>Magnoliopsida</taxon>
        <taxon>Liliopsida</taxon>
        <taxon>Poales</taxon>
        <taxon>Poaceae</taxon>
        <taxon>PACMAD clade</taxon>
        <taxon>Panicoideae</taxon>
        <taxon>Panicodae</taxon>
        <taxon>Paniceae</taxon>
        <taxon>Dichantheliinae</taxon>
        <taxon>Dichanthelium</taxon>
    </lineage>
</organism>
<dbReference type="Pfam" id="PF03254">
    <property type="entry name" value="XG_FTase"/>
    <property type="match status" value="1"/>
</dbReference>
<name>A0A1E5US55_9POAL</name>
<dbReference type="EMBL" id="LWDX02066027">
    <property type="protein sequence ID" value="OEL15654.1"/>
    <property type="molecule type" value="Genomic_DNA"/>
</dbReference>
<keyword evidence="5 6" id="KW-0961">Cell wall biogenesis/degradation</keyword>
<dbReference type="InterPro" id="IPR004938">
    <property type="entry name" value="XG_FTase"/>
</dbReference>
<keyword evidence="8" id="KW-1185">Reference proteome</keyword>
<comment type="subcellular location">
    <subcellularLocation>
        <location evidence="6">Golgi apparatus</location>
        <location evidence="6">Golgi stack membrane</location>
        <topology evidence="6">Single-pass type II membrane protein</topology>
    </subcellularLocation>
</comment>
<evidence type="ECO:0000256" key="1">
    <source>
        <dbReference type="ARBA" id="ARBA00010481"/>
    </source>
</evidence>
<dbReference type="PANTHER" id="PTHR31889:SF35">
    <property type="entry name" value="FUCOSYLTRANSFERASE"/>
    <property type="match status" value="1"/>
</dbReference>
<proteinExistence type="inferred from homology"/>